<dbReference type="PROSITE" id="PS51257">
    <property type="entry name" value="PROKAR_LIPOPROTEIN"/>
    <property type="match status" value="1"/>
</dbReference>
<evidence type="ECO:0000313" key="4">
    <source>
        <dbReference type="Proteomes" id="UP000735302"/>
    </source>
</evidence>
<evidence type="ECO:0000256" key="1">
    <source>
        <dbReference type="SAM" id="MobiDB-lite"/>
    </source>
</evidence>
<sequence>MIRVQHLAPLCLFVSCVAFCTCASLGTTSGKGNKFPSGFGLTPAQFQSWQEWAKKSSFGGAGGSPAWGQGLSSRDDFQGWREFMNKRGFHIPDSSLSHQQFQSWVDWSKRQGLGSNEETPFPNSQSFGKFGNYQNWSDWYAKRGIGSSPFGQQTGGFANVGNHGASGMQSWDEFMKRQGFGHGKQGFGHPNVGSFQSWTEWAKRMGPSGSRWGDFGTGGFDLGNKQQFTDWQNMYQHSADKRQLGGFSPNSFGSFHQYFTDGLQDWRSTFKGNKRNVESGSGDGNSATGSSDKEQAQ</sequence>
<name>A0AAV4DA43_9GAST</name>
<feature type="chain" id="PRO_5043708137" evidence="2">
    <location>
        <begin position="23"/>
        <end position="297"/>
    </location>
</feature>
<proteinExistence type="predicted"/>
<organism evidence="3 4">
    <name type="scientific">Plakobranchus ocellatus</name>
    <dbReference type="NCBI Taxonomy" id="259542"/>
    <lineage>
        <taxon>Eukaryota</taxon>
        <taxon>Metazoa</taxon>
        <taxon>Spiralia</taxon>
        <taxon>Lophotrochozoa</taxon>
        <taxon>Mollusca</taxon>
        <taxon>Gastropoda</taxon>
        <taxon>Heterobranchia</taxon>
        <taxon>Euthyneura</taxon>
        <taxon>Panpulmonata</taxon>
        <taxon>Sacoglossa</taxon>
        <taxon>Placobranchoidea</taxon>
        <taxon>Plakobranchidae</taxon>
        <taxon>Plakobranchus</taxon>
    </lineage>
</organism>
<keyword evidence="4" id="KW-1185">Reference proteome</keyword>
<evidence type="ECO:0000256" key="2">
    <source>
        <dbReference type="SAM" id="SignalP"/>
    </source>
</evidence>
<protein>
    <submittedName>
        <fullName evidence="3">Uncharacterized protein</fullName>
    </submittedName>
</protein>
<feature type="region of interest" description="Disordered" evidence="1">
    <location>
        <begin position="272"/>
        <end position="297"/>
    </location>
</feature>
<keyword evidence="2" id="KW-0732">Signal</keyword>
<evidence type="ECO:0000313" key="3">
    <source>
        <dbReference type="EMBL" id="GFO40830.1"/>
    </source>
</evidence>
<gene>
    <name evidence="3" type="ORF">PoB_006733500</name>
</gene>
<dbReference type="EMBL" id="BLXT01007646">
    <property type="protein sequence ID" value="GFO40830.1"/>
    <property type="molecule type" value="Genomic_DNA"/>
</dbReference>
<dbReference type="AlphaFoldDB" id="A0AAV4DA43"/>
<dbReference type="Proteomes" id="UP000735302">
    <property type="component" value="Unassembled WGS sequence"/>
</dbReference>
<feature type="signal peptide" evidence="2">
    <location>
        <begin position="1"/>
        <end position="22"/>
    </location>
</feature>
<comment type="caution">
    <text evidence="3">The sequence shown here is derived from an EMBL/GenBank/DDBJ whole genome shotgun (WGS) entry which is preliminary data.</text>
</comment>
<accession>A0AAV4DA43</accession>
<reference evidence="3 4" key="1">
    <citation type="journal article" date="2021" name="Elife">
        <title>Chloroplast acquisition without the gene transfer in kleptoplastic sea slugs, Plakobranchus ocellatus.</title>
        <authorList>
            <person name="Maeda T."/>
            <person name="Takahashi S."/>
            <person name="Yoshida T."/>
            <person name="Shimamura S."/>
            <person name="Takaki Y."/>
            <person name="Nagai Y."/>
            <person name="Toyoda A."/>
            <person name="Suzuki Y."/>
            <person name="Arimoto A."/>
            <person name="Ishii H."/>
            <person name="Satoh N."/>
            <person name="Nishiyama T."/>
            <person name="Hasebe M."/>
            <person name="Maruyama T."/>
            <person name="Minagawa J."/>
            <person name="Obokata J."/>
            <person name="Shigenobu S."/>
        </authorList>
    </citation>
    <scope>NUCLEOTIDE SEQUENCE [LARGE SCALE GENOMIC DNA]</scope>
</reference>